<dbReference type="Gene3D" id="3.30.465.10">
    <property type="match status" value="1"/>
</dbReference>
<evidence type="ECO:0000256" key="3">
    <source>
        <dbReference type="ARBA" id="ARBA00022827"/>
    </source>
</evidence>
<dbReference type="Gene3D" id="3.30.70.2740">
    <property type="match status" value="1"/>
</dbReference>
<dbReference type="Proteomes" id="UP000216312">
    <property type="component" value="Unassembled WGS sequence"/>
</dbReference>
<evidence type="ECO:0000259" key="5">
    <source>
        <dbReference type="PROSITE" id="PS51387"/>
    </source>
</evidence>
<dbReference type="AlphaFoldDB" id="A0A257LUK2"/>
<feature type="domain" description="FAD-binding PCMH-type" evidence="5">
    <location>
        <begin position="35"/>
        <end position="213"/>
    </location>
</feature>
<dbReference type="InterPro" id="IPR016164">
    <property type="entry name" value="FAD-linked_Oxase-like_C"/>
</dbReference>
<dbReference type="InterPro" id="IPR004113">
    <property type="entry name" value="FAD-bd_oxidored_4_C"/>
</dbReference>
<dbReference type="InterPro" id="IPR016169">
    <property type="entry name" value="FAD-bd_PCMH_sub2"/>
</dbReference>
<protein>
    <submittedName>
        <fullName evidence="6">FAD-binding oxidoreductase</fullName>
    </submittedName>
</protein>
<evidence type="ECO:0000313" key="6">
    <source>
        <dbReference type="EMBL" id="OYV03358.1"/>
    </source>
</evidence>
<keyword evidence="4" id="KW-0560">Oxidoreductase</keyword>
<comment type="caution">
    <text evidence="6">The sequence shown here is derived from an EMBL/GenBank/DDBJ whole genome shotgun (WGS) entry which is preliminary data.</text>
</comment>
<dbReference type="GO" id="GO:0071949">
    <property type="term" value="F:FAD binding"/>
    <property type="evidence" value="ECO:0007669"/>
    <property type="project" value="InterPro"/>
</dbReference>
<dbReference type="PROSITE" id="PS51387">
    <property type="entry name" value="FAD_PCMH"/>
    <property type="match status" value="1"/>
</dbReference>
<comment type="cofactor">
    <cofactor evidence="1">
        <name>FAD</name>
        <dbReference type="ChEBI" id="CHEBI:57692"/>
    </cofactor>
</comment>
<evidence type="ECO:0000313" key="7">
    <source>
        <dbReference type="Proteomes" id="UP000216312"/>
    </source>
</evidence>
<dbReference type="InterPro" id="IPR006094">
    <property type="entry name" value="Oxid_FAD_bind_N"/>
</dbReference>
<dbReference type="InterPro" id="IPR051914">
    <property type="entry name" value="FAD-linked_OxidoTrans_Type4"/>
</dbReference>
<dbReference type="PANTHER" id="PTHR42934:SF2">
    <property type="entry name" value="GLYCOLATE OXIDASE SUBUNIT GLCD"/>
    <property type="match status" value="1"/>
</dbReference>
<dbReference type="Pfam" id="PF01565">
    <property type="entry name" value="FAD_binding_4"/>
    <property type="match status" value="1"/>
</dbReference>
<evidence type="ECO:0000256" key="2">
    <source>
        <dbReference type="ARBA" id="ARBA00022630"/>
    </source>
</evidence>
<reference evidence="7" key="1">
    <citation type="submission" date="2017-07" db="EMBL/GenBank/DDBJ databases">
        <title>Novel pathways for hydrocarbon cycling and metabolic interdependencies in hydrothermal sediment communities.</title>
        <authorList>
            <person name="Dombrowski N."/>
            <person name="Seitz K."/>
            <person name="Teske A."/>
            <person name="Baker B."/>
        </authorList>
    </citation>
    <scope>NUCLEOTIDE SEQUENCE [LARGE SCALE GENOMIC DNA]</scope>
</reference>
<keyword evidence="2" id="KW-0285">Flavoprotein</keyword>
<gene>
    <name evidence="6" type="ORF">CGW93_01320</name>
</gene>
<organism evidence="6 7">
    <name type="scientific">candidate division WOR-3 bacterium 4484_18</name>
    <dbReference type="NCBI Taxonomy" id="2020626"/>
    <lineage>
        <taxon>Bacteria</taxon>
        <taxon>Bacteria division WOR-3</taxon>
    </lineage>
</organism>
<dbReference type="Pfam" id="PF02913">
    <property type="entry name" value="FAD-oxidase_C"/>
    <property type="match status" value="1"/>
</dbReference>
<dbReference type="Gene3D" id="1.10.45.10">
    <property type="entry name" value="Vanillyl-alcohol Oxidase, Chain A, domain 4"/>
    <property type="match status" value="1"/>
</dbReference>
<keyword evidence="3" id="KW-0274">FAD</keyword>
<dbReference type="Gene3D" id="3.30.70.2190">
    <property type="match status" value="1"/>
</dbReference>
<dbReference type="InterPro" id="IPR016166">
    <property type="entry name" value="FAD-bd_PCMH"/>
</dbReference>
<dbReference type="InterPro" id="IPR036318">
    <property type="entry name" value="FAD-bd_PCMH-like_sf"/>
</dbReference>
<dbReference type="GO" id="GO:0016491">
    <property type="term" value="F:oxidoreductase activity"/>
    <property type="evidence" value="ECO:0007669"/>
    <property type="project" value="UniProtKB-KW"/>
</dbReference>
<name>A0A257LUK2_UNCW3</name>
<accession>A0A257LUK2</accession>
<evidence type="ECO:0000256" key="4">
    <source>
        <dbReference type="ARBA" id="ARBA00023002"/>
    </source>
</evidence>
<dbReference type="EMBL" id="NMUJ01000008">
    <property type="protein sequence ID" value="OYV03358.1"/>
    <property type="molecule type" value="Genomic_DNA"/>
</dbReference>
<sequence>MATIIEKLCKIVEKSAVITEKDVMEPYLHDETPGLKGYAEAVVLPSSTDEVSQIMELANRELIAITPRGGGTGLSGGAVPQGGIVLSLEKLNRILDIDVVNSVAVVEPGVITGTLREEAEKLTLFYPPDPASLDSCTIGGNIAEDAGGAQTLKYGTTKNYVLGLEVVLPTGEVIFTGGKLRKNATGYELMHIFIGSEGTLGVVTKAILKLIPAPKYRVDLLIPFTEFENLSRTVLDILHKHGILPAALEFMESKAIKASEQHTGEKLPFPEAKALLLVELDGNDSDLLAKQYEVIGEAALNNDAIDVLVAEDERRRADLWRARRVISEALKSTGEVAHEDVVVPRGEIPGLLKYIEQLESTHGLPIAVYGHIGDGNLHVNILKHDIPDDVWQQRLPALVHALYSKVVSVGGKISGEHGIGLAKRQYLSMSVSPEEITLMRNMKKMLDPNNILNPGKVL</sequence>
<dbReference type="PANTHER" id="PTHR42934">
    <property type="entry name" value="GLYCOLATE OXIDASE SUBUNIT GLCD"/>
    <property type="match status" value="1"/>
</dbReference>
<proteinExistence type="predicted"/>
<dbReference type="SUPFAM" id="SSF55103">
    <property type="entry name" value="FAD-linked oxidases, C-terminal domain"/>
    <property type="match status" value="1"/>
</dbReference>
<dbReference type="SUPFAM" id="SSF56176">
    <property type="entry name" value="FAD-binding/transporter-associated domain-like"/>
    <property type="match status" value="1"/>
</dbReference>
<dbReference type="InterPro" id="IPR016171">
    <property type="entry name" value="Vanillyl_alc_oxidase_C-sub2"/>
</dbReference>
<evidence type="ECO:0000256" key="1">
    <source>
        <dbReference type="ARBA" id="ARBA00001974"/>
    </source>
</evidence>
<dbReference type="FunFam" id="1.10.45.10:FF:000001">
    <property type="entry name" value="D-lactate dehydrogenase mitochondrial"/>
    <property type="match status" value="1"/>
</dbReference>